<dbReference type="EMBL" id="JACHIO010000023">
    <property type="protein sequence ID" value="MBB5066089.1"/>
    <property type="molecule type" value="Genomic_DNA"/>
</dbReference>
<comment type="caution">
    <text evidence="4">The sequence shown here is derived from an EMBL/GenBank/DDBJ whole genome shotgun (WGS) entry which is preliminary data.</text>
</comment>
<dbReference type="InterPro" id="IPR029058">
    <property type="entry name" value="AB_hydrolase_fold"/>
</dbReference>
<keyword evidence="2" id="KW-0732">Signal</keyword>
<evidence type="ECO:0000313" key="4">
    <source>
        <dbReference type="EMBL" id="MBB5066089.1"/>
    </source>
</evidence>
<dbReference type="InterPro" id="IPR000073">
    <property type="entry name" value="AB_hydrolase_1"/>
</dbReference>
<feature type="domain" description="AB hydrolase-1" evidence="3">
    <location>
        <begin position="98"/>
        <end position="188"/>
    </location>
</feature>
<dbReference type="InterPro" id="IPR008220">
    <property type="entry name" value="HAT_MetX-like"/>
</dbReference>
<dbReference type="Gene3D" id="3.40.50.1820">
    <property type="entry name" value="alpha/beta hydrolase"/>
    <property type="match status" value="1"/>
</dbReference>
<dbReference type="GO" id="GO:0004414">
    <property type="term" value="F:homoserine O-acetyltransferase activity"/>
    <property type="evidence" value="ECO:0007669"/>
    <property type="project" value="UniProtKB-EC"/>
</dbReference>
<feature type="active site" evidence="1">
    <location>
        <position position="357"/>
    </location>
</feature>
<dbReference type="PANTHER" id="PTHR32268">
    <property type="entry name" value="HOMOSERINE O-ACETYLTRANSFERASE"/>
    <property type="match status" value="1"/>
</dbReference>
<proteinExistence type="predicted"/>
<dbReference type="Pfam" id="PF00561">
    <property type="entry name" value="Abhydrolase_1"/>
    <property type="match status" value="1"/>
</dbReference>
<dbReference type="PANTHER" id="PTHR32268:SF15">
    <property type="entry name" value="HOMOSERINE ACETYLTRANSFERASE FAMILY PROTEIN (AFU_ORTHOLOGUE AFUA_1G15350)"/>
    <property type="match status" value="1"/>
</dbReference>
<reference evidence="4 5" key="1">
    <citation type="submission" date="2020-08" db="EMBL/GenBank/DDBJ databases">
        <title>Genomic Encyclopedia of Type Strains, Phase IV (KMG-V): Genome sequencing to study the core and pangenomes of soil and plant-associated prokaryotes.</title>
        <authorList>
            <person name="Whitman W."/>
        </authorList>
    </citation>
    <scope>NUCLEOTIDE SEQUENCE [LARGE SCALE GENOMIC DNA]</scope>
    <source>
        <strain evidence="4 5">X5P3</strain>
    </source>
</reference>
<keyword evidence="4" id="KW-0808">Transferase</keyword>
<dbReference type="RefSeq" id="WP_184259342.1">
    <property type="nucleotide sequence ID" value="NZ_JACHIO010000023.1"/>
</dbReference>
<evidence type="ECO:0000256" key="1">
    <source>
        <dbReference type="PIRSR" id="PIRSR000443-1"/>
    </source>
</evidence>
<dbReference type="SUPFAM" id="SSF53474">
    <property type="entry name" value="alpha/beta-Hydrolases"/>
    <property type="match status" value="1"/>
</dbReference>
<feature type="active site" description="Nucleophile" evidence="1">
    <location>
        <position position="159"/>
    </location>
</feature>
<feature type="signal peptide" evidence="2">
    <location>
        <begin position="1"/>
        <end position="20"/>
    </location>
</feature>
<accession>A0A7W7ZUR8</accession>
<organism evidence="4 5">
    <name type="scientific">Granulicella mallensis</name>
    <dbReference type="NCBI Taxonomy" id="940614"/>
    <lineage>
        <taxon>Bacteria</taxon>
        <taxon>Pseudomonadati</taxon>
        <taxon>Acidobacteriota</taxon>
        <taxon>Terriglobia</taxon>
        <taxon>Terriglobales</taxon>
        <taxon>Acidobacteriaceae</taxon>
        <taxon>Granulicella</taxon>
    </lineage>
</organism>
<evidence type="ECO:0000259" key="3">
    <source>
        <dbReference type="Pfam" id="PF00561"/>
    </source>
</evidence>
<gene>
    <name evidence="4" type="ORF">HDF15_004461</name>
</gene>
<dbReference type="AlphaFoldDB" id="A0A7W7ZUR8"/>
<protein>
    <submittedName>
        <fullName evidence="4">Homoserine O-acetyltransferase</fullName>
        <ecNumber evidence="4">2.3.1.31</ecNumber>
    </submittedName>
</protein>
<evidence type="ECO:0000313" key="5">
    <source>
        <dbReference type="Proteomes" id="UP000584867"/>
    </source>
</evidence>
<sequence>MHKRNFVLALILIAAPILRAQTASPLHPEQHEFVLHNFKTESGVVLPEARIVYGTYGQLDAAGDNAILLPSHYMARLTGYEWLMKTPDYPNGALDTTKLFLITSELFGNGRSSSPSNTPEPFHGPRFPVMTIRDNVNAVHQMLTEQLHIKHLRAVIGFSMGAQQAFQWAVSYPTYMDRIVATSGTAKTYGHGIVRLEGQIAAITADSTFNHGDYTAPPQKGLEAFGVVWLGWLHSQEWWRQELWRSPDRPNLTLQQVIDNARHNFIPGADANNLILQCRTWEANNVGDTPASSAGAPPSEAHPAFNGDEKKALASIKVPVLYMPSATDLYFPVTDARYEAQYIPGVTLLPIPSLWGHPAGAGASPADKDFLNKNITAFLAGETIATDK</sequence>
<dbReference type="EC" id="2.3.1.31" evidence="4"/>
<name>A0A7W7ZUR8_9BACT</name>
<feature type="chain" id="PRO_5030657648" evidence="2">
    <location>
        <begin position="21"/>
        <end position="388"/>
    </location>
</feature>
<dbReference type="Proteomes" id="UP000584867">
    <property type="component" value="Unassembled WGS sequence"/>
</dbReference>
<keyword evidence="4" id="KW-0012">Acyltransferase</keyword>
<evidence type="ECO:0000256" key="2">
    <source>
        <dbReference type="SAM" id="SignalP"/>
    </source>
</evidence>
<feature type="active site" evidence="1">
    <location>
        <position position="328"/>
    </location>
</feature>
<dbReference type="PIRSF" id="PIRSF000443">
    <property type="entry name" value="Homoser_Ac_trans"/>
    <property type="match status" value="1"/>
</dbReference>